<reference evidence="1" key="4">
    <citation type="journal article" date="2001" name="Nature">
        <title>Functional annotation of a full-length mouse cDNA collection.</title>
        <authorList>
            <consortium name="The RIKEN Genome Exploration Research Group Phase II Team and the FANTOM Consortium"/>
        </authorList>
    </citation>
    <scope>NUCLEOTIDE SEQUENCE</scope>
    <source>
        <strain evidence="1">C57BL/6J</strain>
        <tissue evidence="1">Diencephalon</tissue>
        <tissue evidence="2">Lung</tissue>
    </source>
</reference>
<reference evidence="1" key="5">
    <citation type="submission" date="2001-07" db="EMBL/GenBank/DDBJ databases">
        <authorList>
            <person name="Adachi J."/>
            <person name="Aizawa K."/>
            <person name="Akimura T."/>
            <person name="Arakawa T."/>
            <person name="Bono H."/>
            <person name="Carninci P."/>
            <person name="Fukuda S."/>
            <person name="Furuno M."/>
            <person name="Hanagaki T."/>
            <person name="Hara A."/>
            <person name="Hashizume W."/>
            <person name="Hayashida K."/>
            <person name="Hayatsu N."/>
            <person name="Hiramoto K."/>
            <person name="Hiraoka T."/>
            <person name="Hirozane T."/>
            <person name="Hori F."/>
            <person name="Imotani K."/>
            <person name="Ishii Y."/>
            <person name="Itoh M."/>
            <person name="Kagawa I."/>
            <person name="Kasukawa T."/>
            <person name="Katoh H."/>
            <person name="Kawai J."/>
            <person name="Kojima Y."/>
            <person name="Kondo S."/>
            <person name="Konno H."/>
            <person name="Kouda M."/>
            <person name="Koya S."/>
            <person name="Kurihara C."/>
            <person name="Matsuyama T."/>
            <person name="Miyazaki A."/>
            <person name="Murata M."/>
            <person name="Nakamura M."/>
            <person name="Nishi K."/>
            <person name="Nomura K."/>
            <person name="Numazaki R."/>
            <person name="Ohno M."/>
            <person name="Ohsato N."/>
            <person name="Okazaki Y."/>
            <person name="Saito R."/>
            <person name="Saitoh H."/>
            <person name="Sakai C."/>
            <person name="Sakai K."/>
            <person name="Sakazume N."/>
            <person name="Sano H."/>
            <person name="Sasaki D."/>
            <person name="Shibata K."/>
            <person name="Shinagawa A."/>
            <person name="Shiraki T."/>
            <person name="Sogabe Y."/>
            <person name="Tagami M."/>
            <person name="Tagawa A."/>
            <person name="Takahashi F."/>
            <person name="Takaku-Akahira S."/>
            <person name="Takeda Y."/>
            <person name="Tanaka T."/>
            <person name="Tomaru A."/>
            <person name="Toya T."/>
            <person name="Yasunishi A."/>
            <person name="Muramatsu M."/>
            <person name="Hayashizaki Y."/>
        </authorList>
    </citation>
    <scope>NUCLEOTIDE SEQUENCE</scope>
    <source>
        <strain evidence="1">C57BL/6J</strain>
        <tissue evidence="1">Diencephalon</tissue>
        <tissue evidence="2">Lung</tissue>
    </source>
</reference>
<reference evidence="1" key="2">
    <citation type="journal article" date="2000" name="Genome Res.">
        <title>Normalization and subtraction of cap-trapper-selected cDNAs to prepare full-length cDNA libraries for rapid discovery of new genes.</title>
        <authorList>
            <person name="Carninci P."/>
            <person name="Shibata Y."/>
            <person name="Hayatsu N."/>
            <person name="Sugahara Y."/>
            <person name="Shibata K."/>
            <person name="Itoh M."/>
            <person name="Konno H."/>
            <person name="Okazaki Y."/>
            <person name="Muramatsu M."/>
            <person name="Hayashizaki Y."/>
        </authorList>
    </citation>
    <scope>NUCLEOTIDE SEQUENCE</scope>
    <source>
        <strain evidence="1">C57BL/6J</strain>
        <tissue evidence="1">Diencephalon</tissue>
        <tissue evidence="2">Lung</tissue>
    </source>
</reference>
<dbReference type="MGI" id="MGI:1347354">
    <property type="gene designation" value="Homer2"/>
</dbReference>
<organism evidence="1">
    <name type="scientific">Mus musculus</name>
    <name type="common">Mouse</name>
    <dbReference type="NCBI Taxonomy" id="10090"/>
    <lineage>
        <taxon>Eukaryota</taxon>
        <taxon>Metazoa</taxon>
        <taxon>Chordata</taxon>
        <taxon>Craniata</taxon>
        <taxon>Vertebrata</taxon>
        <taxon>Euteleostomi</taxon>
        <taxon>Mammalia</taxon>
        <taxon>Eutheria</taxon>
        <taxon>Euarchontoglires</taxon>
        <taxon>Glires</taxon>
        <taxon>Rodentia</taxon>
        <taxon>Myomorpha</taxon>
        <taxon>Muroidea</taxon>
        <taxon>Muridae</taxon>
        <taxon>Murinae</taxon>
        <taxon>Mus</taxon>
        <taxon>Mus</taxon>
    </lineage>
</organism>
<dbReference type="AGR" id="MGI:1347354"/>
<sequence>MLHKFRQKNNCRKSKSPIIKIPSIQDTQQLCKALSLSPSAPPLTHTHTHTNTVFYRFDSLIQPLCHTHSFLGEDLVHQEASINLPHFYLRKRVCLHTSPFHCVQPVTDSFYPNPFGLNFICLPSRRYP</sequence>
<reference evidence="1" key="1">
    <citation type="journal article" date="1999" name="Methods Enzymol.">
        <title>High-efficiency full-length cDNA cloning.</title>
        <authorList>
            <person name="Carninci P."/>
            <person name="Hayashizaki Y."/>
        </authorList>
    </citation>
    <scope>NUCLEOTIDE SEQUENCE</scope>
    <source>
        <strain evidence="1">C57BL/6J</strain>
        <tissue evidence="1">Diencephalon</tissue>
        <tissue evidence="2">Lung</tissue>
    </source>
</reference>
<evidence type="ECO:0000313" key="3">
    <source>
        <dbReference type="MGI" id="MGI:1347354"/>
    </source>
</evidence>
<gene>
    <name evidence="3" type="primary">Homer2</name>
</gene>
<dbReference type="EMBL" id="AK033939">
    <property type="protein sequence ID" value="BAC28519.1"/>
    <property type="molecule type" value="mRNA"/>
</dbReference>
<protein>
    <submittedName>
        <fullName evidence="1">Uncharacterized protein</fullName>
    </submittedName>
</protein>
<dbReference type="AlphaFoldDB" id="Q8BGC8"/>
<dbReference type="EMBL" id="AK085081">
    <property type="protein sequence ID" value="BAC39358.1"/>
    <property type="molecule type" value="mRNA"/>
</dbReference>
<accession>Q8BGC8</accession>
<evidence type="ECO:0000313" key="2">
    <source>
        <dbReference type="EMBL" id="BAC39358.1"/>
    </source>
</evidence>
<proteinExistence type="evidence at transcript level"/>
<reference evidence="1" key="8">
    <citation type="journal article" date="2005" name="Science">
        <title>Antisense Transcription in the Mammalian Transcriptome.</title>
        <authorList>
            <consortium name="RIKEN Genome Exploration Research Group and Genome Science Group (Genome Network Project Core Group) and the FANTOM Consortium"/>
        </authorList>
    </citation>
    <scope>NUCLEOTIDE SEQUENCE</scope>
    <source>
        <strain evidence="1">C57BL/6J</strain>
        <tissue evidence="1">Diencephalon</tissue>
        <tissue evidence="2">Lung</tissue>
    </source>
</reference>
<reference evidence="1" key="3">
    <citation type="journal article" date="2000" name="Genome Res.">
        <title>RIKEN integrated sequence analysis (RISA) system--384-format sequencing pipeline with 384 multicapillary sequencer.</title>
        <authorList>
            <person name="Shibata K."/>
            <person name="Itoh M."/>
            <person name="Aizawa K."/>
            <person name="Nagaoka S."/>
            <person name="Sasaki N."/>
            <person name="Carninci P."/>
            <person name="Konno H."/>
            <person name="Akiyama J."/>
            <person name="Nishi K."/>
            <person name="Kitsunai T."/>
            <person name="Tashiro H."/>
            <person name="Itoh M."/>
            <person name="Sumi N."/>
            <person name="Ishii Y."/>
            <person name="Nakamura S."/>
            <person name="Hazama M."/>
            <person name="Nishine T."/>
            <person name="Harada A."/>
            <person name="Yamamoto R."/>
            <person name="Matsumoto H."/>
            <person name="Sakaguchi S."/>
            <person name="Ikegami T."/>
            <person name="Kashiwagi K."/>
            <person name="Fujiwake S."/>
            <person name="Inoue K."/>
            <person name="Togawa Y."/>
            <person name="Izawa M."/>
            <person name="Ohara E."/>
            <person name="Watahiki M."/>
            <person name="Yoneda Y."/>
            <person name="Ishikawa T."/>
            <person name="Ozawa K."/>
            <person name="Tanaka T."/>
            <person name="Matsuura S."/>
            <person name="Kawai J."/>
            <person name="Okazaki Y."/>
            <person name="Muramatsu M."/>
            <person name="Inoue Y."/>
            <person name="Kira A."/>
            <person name="Hayashizaki Y."/>
        </authorList>
    </citation>
    <scope>NUCLEOTIDE SEQUENCE</scope>
    <source>
        <strain evidence="1">C57BL/6J</strain>
        <tissue evidence="1">Diencephalon</tissue>
        <tissue evidence="2">Lung</tissue>
    </source>
</reference>
<name>Q8BGC8_MOUSE</name>
<evidence type="ECO:0000313" key="1">
    <source>
        <dbReference type="EMBL" id="BAC28519.1"/>
    </source>
</evidence>
<reference evidence="1" key="6">
    <citation type="journal article" date="2002" name="Nature">
        <title>Analysis of the mouse transcriptome based on functional annotation of 60,770 full-length cDNAs.</title>
        <authorList>
            <consortium name="The FANTOM Consortium and the RIKEN Genome Exploration Research Group Phase I and II Team"/>
        </authorList>
    </citation>
    <scope>NUCLEOTIDE SEQUENCE</scope>
    <source>
        <strain evidence="1">C57BL/6J</strain>
        <tissue evidence="1">Diencephalon</tissue>
        <tissue evidence="2">Lung</tissue>
    </source>
</reference>
<reference evidence="1" key="7">
    <citation type="journal article" date="2005" name="Science">
        <title>The Transcriptional Landscape of the Mammalian Genome.</title>
        <authorList>
            <consortium name="The FANTOM Consortium"/>
            <consortium name="Riken Genome Exploration Research Group and Genome Science Group (Genome Network Project Core Group)"/>
        </authorList>
    </citation>
    <scope>NUCLEOTIDE SEQUENCE</scope>
    <source>
        <strain evidence="1">C57BL/6J</strain>
        <tissue evidence="1">Diencephalon</tissue>
        <tissue evidence="2">Lung</tissue>
    </source>
</reference>